<sequence>MGVRRNRIIVLIVLLVIVSLPAVGLLTLDSLMGRSGQTEVQQPPRPAGVPADAVFRGGPDGGYFIRLLRDDFALADGGRLPAYHLSVWPDAGGSVEYAGPAIFVSDRGMDVDGERYVLRPPSVATILRSAYFNGVELRFDIGEHARFGRIIPLEVHRPSDMR</sequence>
<organism evidence="1 2">
    <name type="scientific">Paracoccus denitrificans</name>
    <dbReference type="NCBI Taxonomy" id="266"/>
    <lineage>
        <taxon>Bacteria</taxon>
        <taxon>Pseudomonadati</taxon>
        <taxon>Pseudomonadota</taxon>
        <taxon>Alphaproteobacteria</taxon>
        <taxon>Rhodobacterales</taxon>
        <taxon>Paracoccaceae</taxon>
        <taxon>Paracoccus</taxon>
    </lineage>
</organism>
<reference evidence="1 2" key="1">
    <citation type="journal article" date="2017" name="Nat. Commun.">
        <title>In situ click chemistry generation of cyclooxygenase-2 inhibitors.</title>
        <authorList>
            <person name="Bhardwaj A."/>
            <person name="Kaur J."/>
            <person name="Wuest M."/>
            <person name="Wuest F."/>
        </authorList>
    </citation>
    <scope>NUCLEOTIDE SEQUENCE [LARGE SCALE GENOMIC DNA]</scope>
    <source>
        <strain evidence="1">S2_012_000_R3_94</strain>
    </source>
</reference>
<protein>
    <submittedName>
        <fullName evidence="1">Uncharacterized protein</fullName>
    </submittedName>
</protein>
<gene>
    <name evidence="1" type="ORF">DI616_05085</name>
</gene>
<comment type="caution">
    <text evidence="1">The sequence shown here is derived from an EMBL/GenBank/DDBJ whole genome shotgun (WGS) entry which is preliminary data.</text>
</comment>
<evidence type="ECO:0000313" key="1">
    <source>
        <dbReference type="EMBL" id="TKW67692.1"/>
    </source>
</evidence>
<dbReference type="EMBL" id="VAFL01000003">
    <property type="protein sequence ID" value="TKW67692.1"/>
    <property type="molecule type" value="Genomic_DNA"/>
</dbReference>
<proteinExistence type="predicted"/>
<accession>A0A533ID36</accession>
<dbReference type="AlphaFoldDB" id="A0A533ID36"/>
<dbReference type="Proteomes" id="UP000315344">
    <property type="component" value="Unassembled WGS sequence"/>
</dbReference>
<evidence type="ECO:0000313" key="2">
    <source>
        <dbReference type="Proteomes" id="UP000315344"/>
    </source>
</evidence>
<name>A0A533ID36_PARDE</name>